<sequence>LNTVQAVLWAGFATATILSGLRFFLRFHVFRRFYLDDAFVLFAWIIALSITISWQILAKDMYLDNRVASGRQLPPVDFVPRVERFLKGSAAIVFLFYSTLWAIKLSFLLFFRRIYMNIGRLVAVWWVILGFTIAAWAVCVGTIEYNCLVEPLVDIAEHCSGTRDIEYQRNTLMSNCILDVATDIAITCIPISMLWKVRISPKRKVGLAAVFSVIVITIVFAIVRVAVISSLTVQPDMSWLYMWSNIEIFAGMNSSFRK</sequence>
<evidence type="ECO:0000256" key="6">
    <source>
        <dbReference type="SAM" id="Phobius"/>
    </source>
</evidence>
<comment type="similarity">
    <text evidence="5">Belongs to the SAT4 family.</text>
</comment>
<organism evidence="8 9">
    <name type="scientific">Diplodia seriata</name>
    <dbReference type="NCBI Taxonomy" id="420778"/>
    <lineage>
        <taxon>Eukaryota</taxon>
        <taxon>Fungi</taxon>
        <taxon>Dikarya</taxon>
        <taxon>Ascomycota</taxon>
        <taxon>Pezizomycotina</taxon>
        <taxon>Dothideomycetes</taxon>
        <taxon>Dothideomycetes incertae sedis</taxon>
        <taxon>Botryosphaeriales</taxon>
        <taxon>Botryosphaeriaceae</taxon>
        <taxon>Diplodia</taxon>
    </lineage>
</organism>
<dbReference type="InterPro" id="IPR049326">
    <property type="entry name" value="Rhodopsin_dom_fungi"/>
</dbReference>
<feature type="transmembrane region" description="Helical" evidence="6">
    <location>
        <begin position="90"/>
        <end position="111"/>
    </location>
</feature>
<comment type="caution">
    <text evidence="8">The sequence shown here is derived from an EMBL/GenBank/DDBJ whole genome shotgun (WGS) entry which is preliminary data.</text>
</comment>
<protein>
    <recommendedName>
        <fullName evidence="7">Rhodopsin domain-containing protein</fullName>
    </recommendedName>
</protein>
<dbReference type="Pfam" id="PF20684">
    <property type="entry name" value="Fung_rhodopsin"/>
    <property type="match status" value="1"/>
</dbReference>
<evidence type="ECO:0000256" key="5">
    <source>
        <dbReference type="ARBA" id="ARBA00038359"/>
    </source>
</evidence>
<feature type="transmembrane region" description="Helical" evidence="6">
    <location>
        <begin position="37"/>
        <end position="57"/>
    </location>
</feature>
<evidence type="ECO:0000256" key="2">
    <source>
        <dbReference type="ARBA" id="ARBA00022692"/>
    </source>
</evidence>
<dbReference type="GO" id="GO:0016020">
    <property type="term" value="C:membrane"/>
    <property type="evidence" value="ECO:0007669"/>
    <property type="project" value="UniProtKB-SubCell"/>
</dbReference>
<evidence type="ECO:0000256" key="4">
    <source>
        <dbReference type="ARBA" id="ARBA00023136"/>
    </source>
</evidence>
<keyword evidence="4 6" id="KW-0472">Membrane</keyword>
<reference evidence="8 9" key="1">
    <citation type="submission" date="2017-01" db="EMBL/GenBank/DDBJ databases">
        <title>Draft genome sequence of Diplodia seriata F98.1, a fungal species involved in grapevine trunk diseases.</title>
        <authorList>
            <person name="Robert-Siegwald G."/>
            <person name="Vallet J."/>
            <person name="Abou-Mansour E."/>
            <person name="Xu J."/>
            <person name="Rey P."/>
            <person name="Bertsch C."/>
            <person name="Rego C."/>
            <person name="Larignon P."/>
            <person name="Fontaine F."/>
            <person name="Lebrun M.-H."/>
        </authorList>
    </citation>
    <scope>NUCLEOTIDE SEQUENCE [LARGE SCALE GENOMIC DNA]</scope>
    <source>
        <strain evidence="8 9">F98.1</strain>
    </source>
</reference>
<feature type="non-terminal residue" evidence="8">
    <location>
        <position position="1"/>
    </location>
</feature>
<dbReference type="OrthoDB" id="444631at2759"/>
<evidence type="ECO:0000259" key="7">
    <source>
        <dbReference type="Pfam" id="PF20684"/>
    </source>
</evidence>
<keyword evidence="3 6" id="KW-1133">Transmembrane helix</keyword>
<feature type="domain" description="Rhodopsin" evidence="7">
    <location>
        <begin position="21"/>
        <end position="252"/>
    </location>
</feature>
<proteinExistence type="inferred from homology"/>
<dbReference type="Proteomes" id="UP000190776">
    <property type="component" value="Unassembled WGS sequence"/>
</dbReference>
<feature type="transmembrane region" description="Helical" evidence="6">
    <location>
        <begin position="123"/>
        <end position="143"/>
    </location>
</feature>
<dbReference type="PANTHER" id="PTHR33048">
    <property type="entry name" value="PTH11-LIKE INTEGRAL MEMBRANE PROTEIN (AFU_ORTHOLOGUE AFUA_5G11245)"/>
    <property type="match status" value="1"/>
</dbReference>
<evidence type="ECO:0000256" key="3">
    <source>
        <dbReference type="ARBA" id="ARBA00022989"/>
    </source>
</evidence>
<feature type="transmembrane region" description="Helical" evidence="6">
    <location>
        <begin position="172"/>
        <end position="195"/>
    </location>
</feature>
<dbReference type="AlphaFoldDB" id="A0A1S8BN17"/>
<accession>A0A1S8BN17</accession>
<comment type="subcellular location">
    <subcellularLocation>
        <location evidence="1">Membrane</location>
        <topology evidence="1">Multi-pass membrane protein</topology>
    </subcellularLocation>
</comment>
<evidence type="ECO:0000313" key="9">
    <source>
        <dbReference type="Proteomes" id="UP000190776"/>
    </source>
</evidence>
<evidence type="ECO:0000313" key="8">
    <source>
        <dbReference type="EMBL" id="OMP88825.1"/>
    </source>
</evidence>
<name>A0A1S8BN17_9PEZI</name>
<evidence type="ECO:0000256" key="1">
    <source>
        <dbReference type="ARBA" id="ARBA00004141"/>
    </source>
</evidence>
<gene>
    <name evidence="8" type="ORF">BK809_0005546</name>
</gene>
<dbReference type="EMBL" id="MSZU01000074">
    <property type="protein sequence ID" value="OMP88825.1"/>
    <property type="molecule type" value="Genomic_DNA"/>
</dbReference>
<keyword evidence="2 6" id="KW-0812">Transmembrane</keyword>
<feature type="transmembrane region" description="Helical" evidence="6">
    <location>
        <begin position="6"/>
        <end position="25"/>
    </location>
</feature>
<feature type="transmembrane region" description="Helical" evidence="6">
    <location>
        <begin position="207"/>
        <end position="227"/>
    </location>
</feature>
<dbReference type="InterPro" id="IPR052337">
    <property type="entry name" value="SAT4-like"/>
</dbReference>
<dbReference type="STRING" id="420778.A0A1S8BN17"/>
<dbReference type="PANTHER" id="PTHR33048:SF47">
    <property type="entry name" value="INTEGRAL MEMBRANE PROTEIN-RELATED"/>
    <property type="match status" value="1"/>
</dbReference>